<dbReference type="GO" id="GO:0005886">
    <property type="term" value="C:plasma membrane"/>
    <property type="evidence" value="ECO:0007669"/>
    <property type="project" value="UniProtKB-SubCell"/>
</dbReference>
<evidence type="ECO:0000256" key="1">
    <source>
        <dbReference type="ARBA" id="ARBA00004651"/>
    </source>
</evidence>
<dbReference type="InterPro" id="IPR038770">
    <property type="entry name" value="Na+/solute_symporter_sf"/>
</dbReference>
<keyword evidence="6 8" id="KW-1133">Transmembrane helix</keyword>
<keyword evidence="10" id="KW-1185">Reference proteome</keyword>
<feature type="transmembrane region" description="Helical" evidence="8">
    <location>
        <begin position="256"/>
        <end position="276"/>
    </location>
</feature>
<dbReference type="EMBL" id="NWBU01000010">
    <property type="protein sequence ID" value="PTQ09880.1"/>
    <property type="molecule type" value="Genomic_DNA"/>
</dbReference>
<dbReference type="GO" id="GO:0055085">
    <property type="term" value="P:transmembrane transport"/>
    <property type="evidence" value="ECO:0007669"/>
    <property type="project" value="InterPro"/>
</dbReference>
<evidence type="ECO:0000256" key="3">
    <source>
        <dbReference type="ARBA" id="ARBA00022448"/>
    </source>
</evidence>
<evidence type="ECO:0000313" key="10">
    <source>
        <dbReference type="Proteomes" id="UP000244162"/>
    </source>
</evidence>
<feature type="transmembrane region" description="Helical" evidence="8">
    <location>
        <begin position="97"/>
        <end position="118"/>
    </location>
</feature>
<comment type="subcellular location">
    <subcellularLocation>
        <location evidence="1">Cell membrane</location>
        <topology evidence="1">Multi-pass membrane protein</topology>
    </subcellularLocation>
</comment>
<feature type="transmembrane region" description="Helical" evidence="8">
    <location>
        <begin position="194"/>
        <end position="215"/>
    </location>
</feature>
<feature type="transmembrane region" description="Helical" evidence="8">
    <location>
        <begin position="124"/>
        <end position="144"/>
    </location>
</feature>
<keyword evidence="7 8" id="KW-0472">Membrane</keyword>
<feature type="transmembrane region" description="Helical" evidence="8">
    <location>
        <begin position="288"/>
        <end position="309"/>
    </location>
</feature>
<dbReference type="AlphaFoldDB" id="A0A2T5FVS9"/>
<evidence type="ECO:0000256" key="8">
    <source>
        <dbReference type="SAM" id="Phobius"/>
    </source>
</evidence>
<dbReference type="Pfam" id="PF03547">
    <property type="entry name" value="Mem_trans"/>
    <property type="match status" value="2"/>
</dbReference>
<evidence type="ECO:0000256" key="6">
    <source>
        <dbReference type="ARBA" id="ARBA00022989"/>
    </source>
</evidence>
<dbReference type="InterPro" id="IPR004776">
    <property type="entry name" value="Mem_transp_PIN-like"/>
</dbReference>
<reference evidence="9 10" key="1">
    <citation type="submission" date="2017-09" db="EMBL/GenBank/DDBJ databases">
        <title>Sphingomonas panjinensis sp.nov., isolated from oil-contaminated soil.</title>
        <authorList>
            <person name="Wang L."/>
            <person name="Chen L."/>
        </authorList>
    </citation>
    <scope>NUCLEOTIDE SEQUENCE [LARGE SCALE GENOMIC DNA]</scope>
    <source>
        <strain evidence="9 10">FW-11</strain>
    </source>
</reference>
<gene>
    <name evidence="9" type="ORF">CLG96_11995</name>
</gene>
<feature type="transmembrane region" description="Helical" evidence="8">
    <location>
        <begin position="165"/>
        <end position="182"/>
    </location>
</feature>
<dbReference type="PANTHER" id="PTHR36838">
    <property type="entry name" value="AUXIN EFFLUX CARRIER FAMILY PROTEIN"/>
    <property type="match status" value="1"/>
</dbReference>
<dbReference type="Proteomes" id="UP000244162">
    <property type="component" value="Unassembled WGS sequence"/>
</dbReference>
<accession>A0A2T5FVS9</accession>
<keyword evidence="4" id="KW-1003">Cell membrane</keyword>
<evidence type="ECO:0000256" key="4">
    <source>
        <dbReference type="ARBA" id="ARBA00022475"/>
    </source>
</evidence>
<keyword evidence="3" id="KW-0813">Transport</keyword>
<evidence type="ECO:0000313" key="9">
    <source>
        <dbReference type="EMBL" id="PTQ09880.1"/>
    </source>
</evidence>
<proteinExistence type="inferred from homology"/>
<evidence type="ECO:0000256" key="2">
    <source>
        <dbReference type="ARBA" id="ARBA00010145"/>
    </source>
</evidence>
<dbReference type="PANTHER" id="PTHR36838:SF3">
    <property type="entry name" value="TRANSPORTER AUXIN EFFLUX CARRIER EC FAMILY"/>
    <property type="match status" value="1"/>
</dbReference>
<organism evidence="9 10">
    <name type="scientific">Sphingomonas oleivorans</name>
    <dbReference type="NCBI Taxonomy" id="1735121"/>
    <lineage>
        <taxon>Bacteria</taxon>
        <taxon>Pseudomonadati</taxon>
        <taxon>Pseudomonadota</taxon>
        <taxon>Alphaproteobacteria</taxon>
        <taxon>Sphingomonadales</taxon>
        <taxon>Sphingomonadaceae</taxon>
        <taxon>Sphingomonas</taxon>
    </lineage>
</organism>
<name>A0A2T5FVS9_9SPHN</name>
<evidence type="ECO:0000256" key="7">
    <source>
        <dbReference type="ARBA" id="ARBA00023136"/>
    </source>
</evidence>
<keyword evidence="5 8" id="KW-0812">Transmembrane</keyword>
<feature type="transmembrane region" description="Helical" evidence="8">
    <location>
        <begin position="34"/>
        <end position="53"/>
    </location>
</feature>
<comment type="similarity">
    <text evidence="2">Belongs to the auxin efflux carrier (TC 2.A.69) family.</text>
</comment>
<feature type="transmembrane region" description="Helical" evidence="8">
    <location>
        <begin position="6"/>
        <end position="22"/>
    </location>
</feature>
<feature type="transmembrane region" description="Helical" evidence="8">
    <location>
        <begin position="227"/>
        <end position="250"/>
    </location>
</feature>
<evidence type="ECO:0000256" key="5">
    <source>
        <dbReference type="ARBA" id="ARBA00022692"/>
    </source>
</evidence>
<dbReference type="Gene3D" id="1.20.1530.20">
    <property type="match status" value="1"/>
</dbReference>
<dbReference type="OrthoDB" id="9810457at2"/>
<feature type="transmembrane region" description="Helical" evidence="8">
    <location>
        <begin position="65"/>
        <end position="85"/>
    </location>
</feature>
<comment type="caution">
    <text evidence="9">The sequence shown here is derived from an EMBL/GenBank/DDBJ whole genome shotgun (WGS) entry which is preliminary data.</text>
</comment>
<protein>
    <submittedName>
        <fullName evidence="9">Transporter</fullName>
    </submittedName>
</protein>
<dbReference type="RefSeq" id="WP_107968233.1">
    <property type="nucleotide sequence ID" value="NZ_NWBU01000010.1"/>
</dbReference>
<sequence>MALVLGIVAPVFGLILAGWLVGRKGLFGDGAVASLNRFVVWLALPALIFRVLAEAHWSALWQPGFIAAFVGGIAATFLLSVLLGGRDRPLAETSLDALSASYANTAFMGIPLCVATMGAVGLPAAVLASILTVCLLFAFSIMLVEYDLHRGRGIGATIARVAASLARNPLLVAPVLGTAWAMTGVPLPGPVHEFTNMLGAAATPCALVTLGLFLAEGSRPPAAPGRVGLLIALKLLIQPAVTALLVLFVFTVPPLWARAAILLAALPTGTGPFMLAQLYRHDVAVTSRAILISTICSLVTASLLLAMMAPGTNGPFPEGPRAIHAGP</sequence>